<evidence type="ECO:0000313" key="4">
    <source>
        <dbReference type="EnsemblMetazoa" id="AATE001076-PA.1"/>
    </source>
</evidence>
<proteinExistence type="predicted"/>
<feature type="compositionally biased region" description="Gly residues" evidence="1">
    <location>
        <begin position="4698"/>
        <end position="4713"/>
    </location>
</feature>
<dbReference type="SMART" id="SM01220">
    <property type="entry name" value="FSA_C"/>
    <property type="match status" value="1"/>
</dbReference>
<feature type="transmembrane region" description="Helical" evidence="2">
    <location>
        <begin position="40"/>
        <end position="62"/>
    </location>
</feature>
<feature type="compositionally biased region" description="Low complexity" evidence="1">
    <location>
        <begin position="2362"/>
        <end position="2399"/>
    </location>
</feature>
<feature type="compositionally biased region" description="Polar residues" evidence="1">
    <location>
        <begin position="3400"/>
        <end position="3410"/>
    </location>
</feature>
<feature type="compositionally biased region" description="Acidic residues" evidence="1">
    <location>
        <begin position="3978"/>
        <end position="3995"/>
    </location>
</feature>
<feature type="compositionally biased region" description="Basic and acidic residues" evidence="1">
    <location>
        <begin position="3013"/>
        <end position="3031"/>
    </location>
</feature>
<feature type="region of interest" description="Disordered" evidence="1">
    <location>
        <begin position="1369"/>
        <end position="1454"/>
    </location>
</feature>
<feature type="compositionally biased region" description="Basic residues" evidence="1">
    <location>
        <begin position="2667"/>
        <end position="2681"/>
    </location>
</feature>
<feature type="domain" description="Bridge-like lipid transfer protein family member 1 C-terminal" evidence="3">
    <location>
        <begin position="5027"/>
        <end position="5765"/>
    </location>
</feature>
<feature type="region of interest" description="Disordered" evidence="1">
    <location>
        <begin position="2653"/>
        <end position="2738"/>
    </location>
</feature>
<feature type="region of interest" description="Disordered" evidence="1">
    <location>
        <begin position="1058"/>
        <end position="1199"/>
    </location>
</feature>
<feature type="compositionally biased region" description="Polar residues" evidence="1">
    <location>
        <begin position="2406"/>
        <end position="2423"/>
    </location>
</feature>
<feature type="region of interest" description="Disordered" evidence="1">
    <location>
        <begin position="4141"/>
        <end position="4201"/>
    </location>
</feature>
<feature type="compositionally biased region" description="Polar residues" evidence="1">
    <location>
        <begin position="763"/>
        <end position="772"/>
    </location>
</feature>
<keyword evidence="2" id="KW-1133">Transmembrane helix</keyword>
<feature type="compositionally biased region" description="Low complexity" evidence="1">
    <location>
        <begin position="1058"/>
        <end position="1077"/>
    </location>
</feature>
<keyword evidence="2" id="KW-0812">Transmembrane</keyword>
<feature type="compositionally biased region" description="Basic and acidic residues" evidence="1">
    <location>
        <begin position="1090"/>
        <end position="1101"/>
    </location>
</feature>
<feature type="compositionally biased region" description="Basic and acidic residues" evidence="1">
    <location>
        <begin position="1149"/>
        <end position="1161"/>
    </location>
</feature>
<feature type="region of interest" description="Disordered" evidence="1">
    <location>
        <begin position="4695"/>
        <end position="4720"/>
    </location>
</feature>
<dbReference type="STRING" id="41427.A0A182IKV8"/>
<feature type="compositionally biased region" description="Polar residues" evidence="1">
    <location>
        <begin position="5552"/>
        <end position="5582"/>
    </location>
</feature>
<feature type="compositionally biased region" description="Basic residues" evidence="1">
    <location>
        <begin position="2718"/>
        <end position="2727"/>
    </location>
</feature>
<feature type="compositionally biased region" description="Basic and acidic residues" evidence="1">
    <location>
        <begin position="4182"/>
        <end position="4194"/>
    </location>
</feature>
<feature type="compositionally biased region" description="Polar residues" evidence="1">
    <location>
        <begin position="4785"/>
        <end position="4794"/>
    </location>
</feature>
<feature type="region of interest" description="Disordered" evidence="1">
    <location>
        <begin position="1704"/>
        <end position="1732"/>
    </location>
</feature>
<feature type="compositionally biased region" description="Polar residues" evidence="1">
    <location>
        <begin position="2819"/>
        <end position="2828"/>
    </location>
</feature>
<feature type="compositionally biased region" description="Basic and acidic residues" evidence="1">
    <location>
        <begin position="1419"/>
        <end position="1442"/>
    </location>
</feature>
<feature type="compositionally biased region" description="Low complexity" evidence="1">
    <location>
        <begin position="4534"/>
        <end position="4558"/>
    </location>
</feature>
<feature type="compositionally biased region" description="Polar residues" evidence="1">
    <location>
        <begin position="4432"/>
        <end position="4449"/>
    </location>
</feature>
<feature type="region of interest" description="Disordered" evidence="1">
    <location>
        <begin position="2353"/>
        <end position="2423"/>
    </location>
</feature>
<feature type="compositionally biased region" description="Low complexity" evidence="1">
    <location>
        <begin position="5645"/>
        <end position="5665"/>
    </location>
</feature>
<feature type="compositionally biased region" description="Basic and acidic residues" evidence="1">
    <location>
        <begin position="4142"/>
        <end position="4171"/>
    </location>
</feature>
<feature type="region of interest" description="Disordered" evidence="1">
    <location>
        <begin position="4533"/>
        <end position="4589"/>
    </location>
</feature>
<feature type="region of interest" description="Disordered" evidence="1">
    <location>
        <begin position="3092"/>
        <end position="3111"/>
    </location>
</feature>
<feature type="region of interest" description="Disordered" evidence="1">
    <location>
        <begin position="3013"/>
        <end position="3033"/>
    </location>
</feature>
<feature type="region of interest" description="Disordered" evidence="1">
    <location>
        <begin position="4304"/>
        <end position="4346"/>
    </location>
</feature>
<feature type="region of interest" description="Disordered" evidence="1">
    <location>
        <begin position="5643"/>
        <end position="5674"/>
    </location>
</feature>
<sequence>MSYEVTDDPNLGSDSNDMWSMMGQFNMTQPLEDMKFDQQMLYLLASLLSSIIWMTYITFYNARLFGYILTKLANRWYVRGAYFKIGSLTVNPLAGKIMFRDVVYVCFDYTVRVQDGYFIFRWWRSYVPKDVSEDLSHSDTRLSVMLNGFEVHIYNRSDLYAKLEKTFGLKPAVLVPTEDMSAEEIAKFKEQLMNDENAQRHNAEPPAKVKKPRPEAMTATTWRDLIPVIKIDICSGRFAFGNRITPTTLSICVEEAHCVYSTKPAVSKLDHFMHFVKAKVENAKVLLAPSPKFTGMVDEPPRYMGEGFVVMMSNLMELYFYMDEAGVVPEEPVTLTLANGDVVEAAPPVWGIDIKCGKGTDFSYGPWADRQRDHLFRFFFPPDYQPMQVTKPPKPGDRREVRSFDISLCTLNEATIDVLFSKNKETNAVHVNIGAGSYLEVTLPWIILQDGIATKVTGQLLHVEATTSLQYRSLAECETLQFNVNKATACIVFSHKEFFQDLIEDWASKARPDILSFVPYTWKFGVILKEFEIITLSNEFNWIDCSSTNQENHHLAFCGDLFDLSFSLPFDDFLPLKLPIVFWIHGEGLDLSMYIPEISSSRPILLALDENARILTRDGSVKKRSELISKKWRRVCQRATGWIDCWTVPIVALSIKYIYHPMPPLGPDPQADITTPEKEEILLSPMRIPKLRKSPAIAWTTVGEGGAPRFDPTMLPPDQVSVELEIGSSVMLAYGAILRNFIHLKENIFGEDQSFTDMEHSNSKNGTRSSSPLAGGGHGKTSSKDDPAKSLSETSLNPDEKPKRFDPRLYRPLEVIVSVTIHDLQAHVMKNCNENDPPCPIVLIERLGFEMKKRFHETELQVLVSPSFLISSDNTIRPSKDKHLRQGHLLLSAVQVRGHAMFSNEGRQLEDETLEYAWMLEVQLGKLSGKMTLSQLCNVVTGLETLAFLTMDSENELKSPKTVRYCHHGVPSSTCPHTKEDAKYRCPSTEDIKYRMTRVAVDAVDLYLIENGTAMHTWISPIRLATCNLHGQQVKSGITGLVPTILLRQFVSTGGHFSQYSSGNSQSNTNTTGSSRSAKLHHQNSTKHAQPPEDTYRKSSDDAGPVYRRTMEENGPMVTSTGSGSSVGVMLKSGGRRENVVGEPPYLPHRKDSKEHTKDDPYGSISSKKGRDQRDDPSVHYRGRDKEDPYASLHSARNSGRDIDSNEPWLEVGCVSLGPIIIEAASALPIPEHCLHLVQHSYLKVHDERNKKLWFLWSATSDPVRCGCVGGCAFFGSNRNGARFFKPCAQDIQEFINIARYHIHPNPREYGFGQSLLHEGQLVFHTPPYSLQPVSLQECYEYIGKPNLHRAGHRHPPAHGGGVPSACCGTLDSSKSPHLPQKHDTTVLSQKATSTEISPNNTLIRGGGNGTGGVAPGERSGKSSLERVKEKDAGSPHGSDRARGRRFSYTSGRQNTISHDVPYCRLLDASPKTTTNSSKVSTPTPGRLDSSESRLLTAKGFKVQKAPNTSASDSRLMHYSDYLQGEVVDGLPPAASYDDHHQYLPTQQHLPHQYQHHQLYSAQHHPQQYHQMMMMEMSHSAPAPGHPLASDSEQSLGGILPGSGLRPLPSDDVIMRDVQRTVSLTSENPSEAFFSADEDLHASRSSSLKAAGGGGVGGGIDHHHHLPHSAAIPKKRFASDLSIVGPNELEGRLSTHRSDYEIHTPEHRSLPMRPQSTAELVDPQDSSESHSLSSSSFISALSSQEDITLVNLHMQINRPIVDSPLLMASYVTHLAQVRCSNWSHCSMPLGADAFSMPLFQQNEDGGLVYIGGKLIPHFDTYSNWREVKIISRYDGPSAATGGVPGSSGASTGGFSTLPKPHPWDPSVLVRSSFDKQADGKEGENEFLSSQGEIATRNSIVVRFKGQVDVMLTPLLLEGLQRMIESLTPTLSTLHPLTVVNDIHASCVRKVEAVNILKRDQSLSYWSQVHSNSKRSTAERNLQGPGGPVLTDVYEESISTQVQGLIVLPKINVTLIQSSVVEEVISFAALDNVQELSCASLLAVCFEGVSTRFHLGKTTKASMHTVYTQPTVRSGGLKKSGLIRGTRALLAHLSSQTRPDNIPGEPILLETSEKQLEELIITLDIGKAHAQLRRLKNEAANLPDSQIVITAIPAHRSRAMFDCARIPEEPSTVAPGEVGGGVGAGVGSGSSTGGLGYIMFEGGLEGVSVKIVKRSQFEKSENAEETLKPEPDTVPPATATVHSEVNQNSITLNNPLNLVTLLNEAGGNMAAEALAKFGMKKPGTPKAGAGGAKDRSSLFDIKSKEKTSSITTTTVTSTTTMASTTTTILGDGGKSFKSIIVPDEVDPATVRVSLMNDSPLPTGSAQPAGPSQGAGPSGVQGTSTFGQQQPSAAAGSGSAANGDPSATRASGSANTTGTVARCTNDNGKTSSCVIDFKTVWFNFAAPPRTPITRKIDYTRLDWNLLSTASPAITAWMNPSNRFAIKIVALMKSMYIRRTAVTVALMADAWERPTLHRPVKSRYGGKFTPLAKTLQEDPSCQLCTVLQKYVLDETAAKIENILKQQYLPQLSTMRQAVIVLSRQWKNVLYNPMLFEHQYKGKLAKPVNVTFTLPQDEDAEDTDDIDTDNYPAGIVENHPLLGEENEHTMLLGQCIQTQPQQSASSATGTSHHHQQQQQQHHHVIKMPSEPPVPSAATAVHMATSVRMGDSLNTSPSTTNNSHRKLRKKSSVKSFIPPAAPPSRASIQMFPIIFDKQQQQQHHDPVGVEYGALREGSVPSVCSSSDSLDKPWTPPANHKEDLYSWMAKQQSESTKQREKEKITQNSRPTSRNRPAIHSVKYMQDNNRILDAHLIFEPMLTCLGVMPQQMINNVTSKDVSSLESLGTNLSLVCSFDTIRIDIVVSEAGDGKKPTKQKDPKKRGNGKFTIIMPGEQPAFLCEQVGVELEVLKMTDGFPDETKPAMLYVSRGQLKKHTSTVINFSLNVRYISQQVNMPLLRLLHQITNMYQNVKDAQNELRDHPEHGGKRSAPLKDESSLASEINDPTLMGSLNEPLMAHIETSGIFDYTDERYDKFNEDISTMRHELRHSISRSKMPTLGPLIPLTPSPNSRNRPHSFAQKLRSTGKSVKGKLGYTNLNETINTPIKTSPVGLAFSDAQSKQSLEAKNSLTGGLSSTFGDYTAPFDRSTFTGPIHSILDTPKCWKTVYHLLDLYSAMPETKTIAHRVSISPDAVEQIKARKYNLLHESKTMRDDDDVLGHGGSGAAHAASGSAVKDVGIVTPERTRLVVFGVAKIHRTRLLATLSGLKLEAEITALHSSTTWRKKSRPASLECSLTGQVGRAMIVLLEGVQPNQQTVVKVSIGKSQTLYSSITRRGKDKNNGLLSIGIVNVDIPQHPVALHGMMTRSSKQISSTLQELRVTRTSSRLTRQNEEPESPLHHHHQRDSRDKTAPTSSAGSQRKHSTATVRTMTGATTNQAAGNNPSGLLQPLVMQFNIILQSLSISAALLPSLQAQYKMDHVTSTGVTGSKAKFTIDLPNHSLSFTTKIQTTETNLPSEACIALPPVHVSAEYIPESTSEEVPIDGVVLRQGGYLAASAEIGVFERCLTTDLLNHLVFVQKVFMKEVNEVVQKVYGGEKPVPLWLEEQEDNGSTIKRILFSLNIRVKRIQLTATTPCSSAVRFETGLLELHLSNRVKNIADVSNTKLFGKAQIDLNLSLGQIIKNVIFDEAEPEFQQHAFFNTTIGLRNAFQNEMLNDDKELVLITLKRPLIYVQPIAVDKAILVWLNYKNAYEYWTEKRANLNKEVLMATQQVLEKVPFGQISHHLATSANLSTLFLQLTVEDMGICLPLNQPPQIWGNRSVQDFEQKGAVVITLENTIISACSSGSLVSNGRFVGLCLRFAEDFDSSLDEWKPNMGDASIMNLCVVSEGTYEVCSRTIAAKHPDNAKWFLNVKWQMEGVDIHLDVNIGKQLSALGHTLTMLTGSEDDEPISSDTPDSDDIDAAGQQTAGKDAKSRKSVDSLPSFLFDTTLDPKKRSLLMENEINEQTKIVNDFRTLGASVKTIENEERRLQELQAVYYKYFRRDMIQCIVNLRRSVYEVDADIEEIKLPLQAIVKLKRTPPLAESYSSTMLPMSQRAQISLPVMAKFESSHDEQKTGVSAHDGRGSRRFGDQMRDQEEPLVGRTRKSIMKDRQDAPKESEVATETAADAPVEELKEIKAMLMELKERLHARDQPVSMDVTQEEVAKPRKSSVMMGRPSVGINEIRSSETSNCPFVQYLLHQHESPEGNIDMNLPISAIIGPGYTLAYKRDTHPSMDAGDISTPPEGTETNSSTSGYPNSASDNSTKWKRPAMRKPMLKAANRSRSFVAPSPTREDLIDAGCMDGIGGPGVAGVICAVGAGTSSSVMDPFTGSDDMSSLQESPSSGPSRTASLRVKIPPNSSRVTFSETMRQSSLPSADSDVAAYSDSGLDWPRYDSSSATSDVPHLLEIDGEQVELRKKSPSHPQKQQEPNIDFELDIKVLVNSGKCVLHTKDIHDERLSSTANQTTTATAGVGGNSNASSMAAGKHHKRERSTGGATDWGSPIPPRRNKDKSRLKYNTAPYTALVDLTIFHIPGLDVKLQYQSKTLGGDDASPRLSTADPFGVSRKLASKRATLFAWMTLQSIPEETIISPHILEFLEQTLEPIPSSKISGGVSGLNSSAVGSGTGGSGGAPGPGTGPAGAPSNPVNLQMLEHNYAAVYASFPVDVVVYFHMQPSTFRFSCLPVSRVECMLQLPSLDIIFSSNRQDDEASSNPGDTTNPSGGGGGGEGKVAGGLSVTGCLADFNVYIFHPYGGKKSNLKEAHQFSPLADSERKDSLSINVEFVKFHITRSKKINIVETAGLSRKHSDQASKATIRFSTIVDIGSASFKYDMRRLTEILAFPKAWYRRSIVRRMFLGDLGMQQTSMCDLEVPLPEGVGSATTDAGGVGESEDVGLGMGLGKGETMSRDRLRLSLESDLHKHHLGGGLGTNGGSGASSASSTARIKDQKSSSLDSTSSPSDVNQVTSWETLVLFAVNFTKLNVQMNMGNVMGNIVWLTKAFRSDGRLSIGSTGHKNMYIGVGLGGSSLDAKGGIVGGTIDLNRIDTYIHIREDPGSEPDHKVGIKLNALELKFDYMGTSVLMTRVSSLNAQLRDEWKFSKDHDFTNKLPTNYPAIILIHGDLSWDQLQMMISKSTTADILKMFYKLEEFFSQQFKSSKRVFSSLEPRLANPSLRASVRRREEKKSFGSESASASIHDARHHRHWQRPLKQTKGLWLSTLGVPLSNIGTVLGGTMELHGQNISLACFHGINFKAKSWALFSLKEPCIDFATEAQHVESTEEVHIIQTLTFGLGMNSQQPPQHHSNATVVRMSRNVIFPPQFKTLHEWFHYAFANSEIDAVDRFPVIERDKEHNTNSIERARGSGPGSASHPKLQDPNHNREVIFALPSLQLHFKTEHLQGISTPDTTQDKPMVECSFITAFEDHIFVTVDADAFFFLHDLITSYLSEKEKVLGTITTNRSASPNPSTVTPPPPSAGLSVLKTTHAQLKSSSSNLMGPAPSMSSLGTQDSTSSQSIAIGAGGGSAVDLNELGSNATLNNGTGVGSTTSPGLQAASTVGTKVHRLVVDEVGTKKGGTTNVTSTTTPTGVPSSVTGSGSGGGSGGKHVNIVVEKADLESFMRTDWRHFNCKTWHLEPTVRLLSWAGKSIEPYGIDYILNKLGFSHARTTIPKWLQRGFMDPLDKVEALLMLQLLLMVKDNGSSDEKDSSTKDGHK</sequence>
<feature type="region of interest" description="Disordered" evidence="1">
    <location>
        <begin position="2218"/>
        <end position="2237"/>
    </location>
</feature>
<feature type="compositionally biased region" description="Gly residues" evidence="1">
    <location>
        <begin position="4998"/>
        <end position="5008"/>
    </location>
</feature>
<feature type="region of interest" description="Disordered" evidence="1">
    <location>
        <begin position="5422"/>
        <end position="5447"/>
    </location>
</feature>
<dbReference type="Pfam" id="PF25040">
    <property type="entry name" value="BLTP1_C"/>
    <property type="match status" value="5"/>
</dbReference>
<feature type="compositionally biased region" description="Low complexity" evidence="1">
    <location>
        <begin position="4410"/>
        <end position="4421"/>
    </location>
</feature>
<dbReference type="InterPro" id="IPR033616">
    <property type="entry name" value="BLTP1"/>
</dbReference>
<feature type="compositionally biased region" description="Basic and acidic residues" evidence="1">
    <location>
        <begin position="2218"/>
        <end position="2230"/>
    </location>
</feature>
<evidence type="ECO:0000256" key="2">
    <source>
        <dbReference type="SAM" id="Phobius"/>
    </source>
</evidence>
<name>A0A182IKV8_ANOAO</name>
<dbReference type="GO" id="GO:0048488">
    <property type="term" value="P:synaptic vesicle endocytosis"/>
    <property type="evidence" value="ECO:0007669"/>
    <property type="project" value="TreeGrafter"/>
</dbReference>
<feature type="region of interest" description="Disordered" evidence="1">
    <location>
        <begin position="4779"/>
        <end position="4803"/>
    </location>
</feature>
<dbReference type="PANTHER" id="PTHR31640:SF1">
    <property type="entry name" value="BRIDGE-LIKE LIPID TRANSFER PROTEIN FAMILY MEMBER 1"/>
    <property type="match status" value="1"/>
</dbReference>
<dbReference type="Pfam" id="PF25039">
    <property type="entry name" value="BLTP1_M"/>
    <property type="match status" value="4"/>
</dbReference>
<dbReference type="Pfam" id="PF20413">
    <property type="entry name" value="BLTP1_N"/>
    <property type="match status" value="1"/>
</dbReference>
<feature type="compositionally biased region" description="Polar residues" evidence="1">
    <location>
        <begin position="1471"/>
        <end position="1484"/>
    </location>
</feature>
<feature type="region of interest" description="Disordered" evidence="1">
    <location>
        <begin position="4997"/>
        <end position="5035"/>
    </location>
</feature>
<feature type="compositionally biased region" description="Low complexity" evidence="1">
    <location>
        <begin position="5023"/>
        <end position="5033"/>
    </location>
</feature>
<feature type="region of interest" description="Disordered" evidence="1">
    <location>
        <begin position="4400"/>
        <end position="4456"/>
    </location>
</feature>
<feature type="compositionally biased region" description="Polar residues" evidence="1">
    <location>
        <begin position="4321"/>
        <end position="4338"/>
    </location>
</feature>
<feature type="region of interest" description="Disordered" evidence="1">
    <location>
        <begin position="1468"/>
        <end position="1491"/>
    </location>
</feature>
<feature type="region of interest" description="Disordered" evidence="1">
    <location>
        <begin position="4952"/>
        <end position="4975"/>
    </location>
</feature>
<dbReference type="VEuPathDB" id="VectorBase:AATE001076"/>
<dbReference type="GO" id="GO:0098793">
    <property type="term" value="C:presynapse"/>
    <property type="evidence" value="ECO:0007669"/>
    <property type="project" value="GOC"/>
</dbReference>
<dbReference type="InterPro" id="IPR056742">
    <property type="entry name" value="BLTP1_C"/>
</dbReference>
<feature type="region of interest" description="Disordered" evidence="1">
    <location>
        <begin position="3400"/>
        <end position="3461"/>
    </location>
</feature>
<keyword evidence="2" id="KW-0472">Membrane</keyword>
<accession>A0A182IKV8</accession>
<feature type="compositionally biased region" description="Low complexity" evidence="1">
    <location>
        <begin position="1118"/>
        <end position="1129"/>
    </location>
</feature>
<feature type="compositionally biased region" description="Gly residues" evidence="1">
    <location>
        <begin position="1405"/>
        <end position="1415"/>
    </location>
</feature>
<protein>
    <recommendedName>
        <fullName evidence="3">Bridge-like lipid transfer protein family member 1 C-terminal domain-containing protein</fullName>
    </recommendedName>
</protein>
<feature type="region of interest" description="Disordered" evidence="1">
    <location>
        <begin position="3976"/>
        <end position="4010"/>
    </location>
</feature>
<dbReference type="InterPro" id="IPR047104">
    <property type="entry name" value="BLTP1_N"/>
</dbReference>
<dbReference type="EnsemblMetazoa" id="AATE001076-RA">
    <property type="protein sequence ID" value="AATE001076-PA.1"/>
    <property type="gene ID" value="AATE001076"/>
</dbReference>
<feature type="region of interest" description="Disordered" evidence="1">
    <location>
        <begin position="5528"/>
        <end position="5589"/>
    </location>
</feature>
<feature type="region of interest" description="Disordered" evidence="1">
    <location>
        <begin position="756"/>
        <end position="805"/>
    </location>
</feature>
<evidence type="ECO:0000259" key="3">
    <source>
        <dbReference type="SMART" id="SM01220"/>
    </source>
</evidence>
<reference evidence="4" key="1">
    <citation type="submission" date="2022-08" db="UniProtKB">
        <authorList>
            <consortium name="EnsemblMetazoa"/>
        </authorList>
    </citation>
    <scope>IDENTIFICATION</scope>
    <source>
        <strain evidence="4">EBRO</strain>
    </source>
</reference>
<feature type="compositionally biased region" description="Low complexity" evidence="1">
    <location>
        <begin position="2653"/>
        <end position="2666"/>
    </location>
</feature>
<dbReference type="PANTHER" id="PTHR31640">
    <property type="entry name" value="TRANSMEMBRANE PROTEIN KIAA1109"/>
    <property type="match status" value="1"/>
</dbReference>
<dbReference type="InterPro" id="IPR056741">
    <property type="entry name" value="BLTP1_M"/>
</dbReference>
<feature type="compositionally biased region" description="Basic and acidic residues" evidence="1">
    <location>
        <begin position="1169"/>
        <end position="1189"/>
    </location>
</feature>
<feature type="compositionally biased region" description="Polar residues" evidence="1">
    <location>
        <begin position="1386"/>
        <end position="1403"/>
    </location>
</feature>
<feature type="compositionally biased region" description="Basic and acidic residues" evidence="1">
    <location>
        <begin position="5422"/>
        <end position="5433"/>
    </location>
</feature>
<feature type="compositionally biased region" description="Basic and acidic residues" evidence="1">
    <location>
        <begin position="3423"/>
        <end position="3432"/>
    </location>
</feature>
<evidence type="ECO:0000256" key="1">
    <source>
        <dbReference type="SAM" id="MobiDB-lite"/>
    </source>
</evidence>
<feature type="region of interest" description="Disordered" evidence="1">
    <location>
        <begin position="2803"/>
        <end position="2829"/>
    </location>
</feature>
<organism evidence="4">
    <name type="scientific">Anopheles atroparvus</name>
    <name type="common">European mosquito</name>
    <dbReference type="NCBI Taxonomy" id="41427"/>
    <lineage>
        <taxon>Eukaryota</taxon>
        <taxon>Metazoa</taxon>
        <taxon>Ecdysozoa</taxon>
        <taxon>Arthropoda</taxon>
        <taxon>Hexapoda</taxon>
        <taxon>Insecta</taxon>
        <taxon>Pterygota</taxon>
        <taxon>Neoptera</taxon>
        <taxon>Endopterygota</taxon>
        <taxon>Diptera</taxon>
        <taxon>Nematocera</taxon>
        <taxon>Culicoidea</taxon>
        <taxon>Culicidae</taxon>
        <taxon>Anophelinae</taxon>
        <taxon>Anopheles</taxon>
    </lineage>
</organism>